<organism evidence="1">
    <name type="scientific">marine sediment metagenome</name>
    <dbReference type="NCBI Taxonomy" id="412755"/>
    <lineage>
        <taxon>unclassified sequences</taxon>
        <taxon>metagenomes</taxon>
        <taxon>ecological metagenomes</taxon>
    </lineage>
</organism>
<gene>
    <name evidence="1" type="ORF">LCGC14_2995930</name>
</gene>
<dbReference type="InterPro" id="IPR029063">
    <property type="entry name" value="SAM-dependent_MTases_sf"/>
</dbReference>
<evidence type="ECO:0008006" key="2">
    <source>
        <dbReference type="Google" id="ProtNLM"/>
    </source>
</evidence>
<dbReference type="Gene3D" id="3.40.50.150">
    <property type="entry name" value="Vaccinia Virus protein VP39"/>
    <property type="match status" value="1"/>
</dbReference>
<proteinExistence type="predicted"/>
<reference evidence="1" key="1">
    <citation type="journal article" date="2015" name="Nature">
        <title>Complex archaea that bridge the gap between prokaryotes and eukaryotes.</title>
        <authorList>
            <person name="Spang A."/>
            <person name="Saw J.H."/>
            <person name="Jorgensen S.L."/>
            <person name="Zaremba-Niedzwiedzka K."/>
            <person name="Martijn J."/>
            <person name="Lind A.E."/>
            <person name="van Eijk R."/>
            <person name="Schleper C."/>
            <person name="Guy L."/>
            <person name="Ettema T.J."/>
        </authorList>
    </citation>
    <scope>NUCLEOTIDE SEQUENCE</scope>
</reference>
<dbReference type="AlphaFoldDB" id="A0A0F8ZTK7"/>
<dbReference type="EMBL" id="LAZR01061591">
    <property type="protein sequence ID" value="KKK63276.1"/>
    <property type="molecule type" value="Genomic_DNA"/>
</dbReference>
<accession>A0A0F8ZTK7</accession>
<sequence>MKILIACEFSVAVRDAFIKRGHNAISCDLIPSERGAPHYTGDVRDILDDDFDMMLAFPPCTHLAVSGARWFPEKRLDGRQQQGIDFFMLLATAEIEYIVIENPIGIMSTEWRKPDQIIQPYQFGDSFRKKTCLWLKGLPLLKPSKIVNEGEQVKYKSGKSMPKWYADAFRLPPEERAKVRGKTFPGIAKAMAEQWG</sequence>
<name>A0A0F8ZTK7_9ZZZZ</name>
<evidence type="ECO:0000313" key="1">
    <source>
        <dbReference type="EMBL" id="KKK63276.1"/>
    </source>
</evidence>
<comment type="caution">
    <text evidence="1">The sequence shown here is derived from an EMBL/GenBank/DDBJ whole genome shotgun (WGS) entry which is preliminary data.</text>
</comment>
<protein>
    <recommendedName>
        <fullName evidence="2">DNA (cytosine-5-)-methyltransferase</fullName>
    </recommendedName>
</protein>